<accession>A0A8B6EHU4</accession>
<dbReference type="OrthoDB" id="5873130at2759"/>
<proteinExistence type="predicted"/>
<evidence type="ECO:0000313" key="1">
    <source>
        <dbReference type="EMBL" id="VDI34913.1"/>
    </source>
</evidence>
<name>A0A8B6EHU4_MYTGA</name>
<dbReference type="AlphaFoldDB" id="A0A8B6EHU4"/>
<comment type="caution">
    <text evidence="1">The sequence shown here is derived from an EMBL/GenBank/DDBJ whole genome shotgun (WGS) entry which is preliminary data.</text>
</comment>
<dbReference type="Proteomes" id="UP000596742">
    <property type="component" value="Unassembled WGS sequence"/>
</dbReference>
<reference evidence="1" key="1">
    <citation type="submission" date="2018-11" db="EMBL/GenBank/DDBJ databases">
        <authorList>
            <person name="Alioto T."/>
            <person name="Alioto T."/>
        </authorList>
    </citation>
    <scope>NUCLEOTIDE SEQUENCE</scope>
</reference>
<protein>
    <submittedName>
        <fullName evidence="1">Uncharacterized protein</fullName>
    </submittedName>
</protein>
<keyword evidence="2" id="KW-1185">Reference proteome</keyword>
<sequence>MKKERTNDHDSKWLIIYNRMLSHSTIDTCLQIKPSIEDFWKLETIGIQDCPYTSDDENTFSNFVTSLKMENGRIQCNTPAEVSVIKDNFHIKVEKRICQLVVSRDA</sequence>
<organism evidence="1 2">
    <name type="scientific">Mytilus galloprovincialis</name>
    <name type="common">Mediterranean mussel</name>
    <dbReference type="NCBI Taxonomy" id="29158"/>
    <lineage>
        <taxon>Eukaryota</taxon>
        <taxon>Metazoa</taxon>
        <taxon>Spiralia</taxon>
        <taxon>Lophotrochozoa</taxon>
        <taxon>Mollusca</taxon>
        <taxon>Bivalvia</taxon>
        <taxon>Autobranchia</taxon>
        <taxon>Pteriomorphia</taxon>
        <taxon>Mytilida</taxon>
        <taxon>Mytiloidea</taxon>
        <taxon>Mytilidae</taxon>
        <taxon>Mytilinae</taxon>
        <taxon>Mytilus</taxon>
    </lineage>
</organism>
<evidence type="ECO:0000313" key="2">
    <source>
        <dbReference type="Proteomes" id="UP000596742"/>
    </source>
</evidence>
<gene>
    <name evidence="1" type="ORF">MGAL_10B049091</name>
</gene>
<dbReference type="EMBL" id="UYJE01005188">
    <property type="protein sequence ID" value="VDI34913.1"/>
    <property type="molecule type" value="Genomic_DNA"/>
</dbReference>